<evidence type="ECO:0000256" key="3">
    <source>
        <dbReference type="ARBA" id="ARBA00010747"/>
    </source>
</evidence>
<dbReference type="OrthoDB" id="9790598at2"/>
<keyword evidence="12 13" id="KW-0472">Membrane</keyword>
<dbReference type="Pfam" id="PF01292">
    <property type="entry name" value="Ni_hydr_CYTB"/>
    <property type="match status" value="1"/>
</dbReference>
<feature type="transmembrane region" description="Helical" evidence="13">
    <location>
        <begin position="328"/>
        <end position="347"/>
    </location>
</feature>
<feature type="domain" description="Cytochrome b561 bacterial/Ni-hydrogenase" evidence="15">
    <location>
        <begin position="162"/>
        <end position="359"/>
    </location>
</feature>
<feature type="chain" id="PRO_5031055241" evidence="14">
    <location>
        <begin position="24"/>
        <end position="393"/>
    </location>
</feature>
<dbReference type="GO" id="GO:0036397">
    <property type="term" value="F:formate dehydrogenase (quinone) activity"/>
    <property type="evidence" value="ECO:0007669"/>
    <property type="project" value="TreeGrafter"/>
</dbReference>
<proteinExistence type="inferred from homology"/>
<feature type="transmembrane region" description="Helical" evidence="13">
    <location>
        <begin position="218"/>
        <end position="238"/>
    </location>
</feature>
<evidence type="ECO:0000256" key="6">
    <source>
        <dbReference type="ARBA" id="ARBA00022617"/>
    </source>
</evidence>
<evidence type="ECO:0000256" key="5">
    <source>
        <dbReference type="ARBA" id="ARBA00022475"/>
    </source>
</evidence>
<keyword evidence="14" id="KW-0732">Signal</keyword>
<dbReference type="GO" id="GO:0015944">
    <property type="term" value="P:formate oxidation"/>
    <property type="evidence" value="ECO:0007669"/>
    <property type="project" value="TreeGrafter"/>
</dbReference>
<evidence type="ECO:0000256" key="12">
    <source>
        <dbReference type="ARBA" id="ARBA00023136"/>
    </source>
</evidence>
<keyword evidence="9" id="KW-0249">Electron transport</keyword>
<dbReference type="InterPro" id="IPR011577">
    <property type="entry name" value="Cyt_b561_bac/Ni-Hgenase"/>
</dbReference>
<evidence type="ECO:0000256" key="13">
    <source>
        <dbReference type="SAM" id="Phobius"/>
    </source>
</evidence>
<keyword evidence="8" id="KW-0479">Metal-binding</keyword>
<dbReference type="EMBL" id="JABCKY010000001">
    <property type="protein sequence ID" value="NMT63184.1"/>
    <property type="molecule type" value="Genomic_DNA"/>
</dbReference>
<evidence type="ECO:0000256" key="11">
    <source>
        <dbReference type="ARBA" id="ARBA00023004"/>
    </source>
</evidence>
<keyword evidence="11" id="KW-0408">Iron</keyword>
<sequence length="393" mass="43196">MNLKICSAAVFVLATLAFNPALADEAPAIDRTDTGGAQTLEDIMARQKQLEIDESFRSENLGDPANAAPIRDELGTLGGRSDADVWRGIRYNELDPETQVRGPAVDVMIQDEGMPWYQLREGPVISYGGGAILGFVLLLVVFYFVRGRIEIEGGPSGTKIERFKAIERFGHWLLAGSFIALALTGLITLMGRSFLIPVIGQEAFAPLAIGSKWIHNNISWAFMLGLVLTFSMWVVHNIPNKLDWQWLKAGGGIFTNGHPSAKKFNAGQKIIFWTVMVLGFSVSLSGLSLLFPFQLPMFADTFGFVNSILGTDLQTDLAPHEEMQLSNLWHSIVAFLMMLAIIAHIYIGSVGMEGAFDAMGNGQVDLEWARQHHDLWVEEVQAKQGRQGKGESS</sequence>
<comment type="subcellular location">
    <subcellularLocation>
        <location evidence="2">Cell membrane</location>
        <topology evidence="2">Multi-pass membrane protein</topology>
    </subcellularLocation>
</comment>
<organism evidence="16 17">
    <name type="scientific">Marinobacter orientalis</name>
    <dbReference type="NCBI Taxonomy" id="1928859"/>
    <lineage>
        <taxon>Bacteria</taxon>
        <taxon>Pseudomonadati</taxon>
        <taxon>Pseudomonadota</taxon>
        <taxon>Gammaproteobacteria</taxon>
        <taxon>Pseudomonadales</taxon>
        <taxon>Marinobacteraceae</taxon>
        <taxon>Marinobacter</taxon>
    </lineage>
</organism>
<gene>
    <name evidence="16" type="ORF">HIU99_06170</name>
</gene>
<evidence type="ECO:0000256" key="7">
    <source>
        <dbReference type="ARBA" id="ARBA00022692"/>
    </source>
</evidence>
<evidence type="ECO:0000313" key="17">
    <source>
        <dbReference type="Proteomes" id="UP000567186"/>
    </source>
</evidence>
<dbReference type="InterPro" id="IPR016174">
    <property type="entry name" value="Di-haem_cyt_TM"/>
</dbReference>
<feature type="transmembrane region" description="Helical" evidence="13">
    <location>
        <begin position="124"/>
        <end position="145"/>
    </location>
</feature>
<keyword evidence="5" id="KW-1003">Cell membrane</keyword>
<evidence type="ECO:0000313" key="16">
    <source>
        <dbReference type="EMBL" id="NMT63184.1"/>
    </source>
</evidence>
<keyword evidence="6" id="KW-0349">Heme</keyword>
<name>A0A7Y0RBH5_9GAMM</name>
<reference evidence="16 17" key="1">
    <citation type="submission" date="2020-04" db="EMBL/GenBank/DDBJ databases">
        <title>Marinobacter oceani sp. nov., isolated from marine solar saltern.</title>
        <authorList>
            <person name="Chen X.-Y."/>
        </authorList>
    </citation>
    <scope>NUCLEOTIDE SEQUENCE [LARGE SCALE GENOMIC DNA]</scope>
    <source>
        <strain evidence="16 17">W62</strain>
    </source>
</reference>
<keyword evidence="17" id="KW-1185">Reference proteome</keyword>
<dbReference type="GO" id="GO:0009326">
    <property type="term" value="C:formate dehydrogenase complex"/>
    <property type="evidence" value="ECO:0007669"/>
    <property type="project" value="InterPro"/>
</dbReference>
<dbReference type="AlphaFoldDB" id="A0A7Y0RBH5"/>
<dbReference type="PANTHER" id="PTHR30074">
    <property type="entry name" value="FORMATE DEHYDROGENASE, NITRATE-INDUCIBLE, CYTOCHROME B556 FDN SUBUNIT"/>
    <property type="match status" value="1"/>
</dbReference>
<dbReference type="InterPro" id="IPR051817">
    <property type="entry name" value="FDH_cytochrome_b556_subunit"/>
</dbReference>
<dbReference type="GO" id="GO:0009061">
    <property type="term" value="P:anaerobic respiration"/>
    <property type="evidence" value="ECO:0007669"/>
    <property type="project" value="TreeGrafter"/>
</dbReference>
<dbReference type="PANTHER" id="PTHR30074:SF6">
    <property type="entry name" value="FORMATE DEHYDROGENASE GAMMA SUBUNIT"/>
    <property type="match status" value="1"/>
</dbReference>
<dbReference type="GO" id="GO:0008863">
    <property type="term" value="F:formate dehydrogenase (NAD+) activity"/>
    <property type="evidence" value="ECO:0007669"/>
    <property type="project" value="InterPro"/>
</dbReference>
<keyword evidence="4" id="KW-0813">Transport</keyword>
<dbReference type="Gene3D" id="1.20.950.20">
    <property type="entry name" value="Transmembrane di-heme cytochromes, Chain C"/>
    <property type="match status" value="1"/>
</dbReference>
<feature type="transmembrane region" description="Helical" evidence="13">
    <location>
        <begin position="172"/>
        <end position="198"/>
    </location>
</feature>
<evidence type="ECO:0000256" key="9">
    <source>
        <dbReference type="ARBA" id="ARBA00022982"/>
    </source>
</evidence>
<dbReference type="Proteomes" id="UP000567186">
    <property type="component" value="Unassembled WGS sequence"/>
</dbReference>
<evidence type="ECO:0000259" key="15">
    <source>
        <dbReference type="Pfam" id="PF01292"/>
    </source>
</evidence>
<comment type="similarity">
    <text evidence="3">Belongs to the formate dehydrogenase gamma subunit family.</text>
</comment>
<dbReference type="GO" id="GO:0022904">
    <property type="term" value="P:respiratory electron transport chain"/>
    <property type="evidence" value="ECO:0007669"/>
    <property type="project" value="InterPro"/>
</dbReference>
<dbReference type="SUPFAM" id="SSF81342">
    <property type="entry name" value="Transmembrane di-heme cytochromes"/>
    <property type="match status" value="1"/>
</dbReference>
<keyword evidence="10 13" id="KW-1133">Transmembrane helix</keyword>
<evidence type="ECO:0000256" key="14">
    <source>
        <dbReference type="SAM" id="SignalP"/>
    </source>
</evidence>
<evidence type="ECO:0000256" key="1">
    <source>
        <dbReference type="ARBA" id="ARBA00001971"/>
    </source>
</evidence>
<evidence type="ECO:0000256" key="2">
    <source>
        <dbReference type="ARBA" id="ARBA00004651"/>
    </source>
</evidence>
<evidence type="ECO:0000256" key="10">
    <source>
        <dbReference type="ARBA" id="ARBA00022989"/>
    </source>
</evidence>
<dbReference type="InterPro" id="IPR006471">
    <property type="entry name" value="Formate_DH_gsu"/>
</dbReference>
<dbReference type="NCBIfam" id="TIGR01583">
    <property type="entry name" value="formate-DH-gamm"/>
    <property type="match status" value="1"/>
</dbReference>
<dbReference type="GO" id="GO:0005886">
    <property type="term" value="C:plasma membrane"/>
    <property type="evidence" value="ECO:0007669"/>
    <property type="project" value="UniProtKB-SubCell"/>
</dbReference>
<keyword evidence="7 13" id="KW-0812">Transmembrane</keyword>
<feature type="signal peptide" evidence="14">
    <location>
        <begin position="1"/>
        <end position="23"/>
    </location>
</feature>
<evidence type="ECO:0000256" key="8">
    <source>
        <dbReference type="ARBA" id="ARBA00022723"/>
    </source>
</evidence>
<accession>A0A7Y0RBH5</accession>
<dbReference type="GO" id="GO:0009055">
    <property type="term" value="F:electron transfer activity"/>
    <property type="evidence" value="ECO:0007669"/>
    <property type="project" value="InterPro"/>
</dbReference>
<dbReference type="GO" id="GO:0046872">
    <property type="term" value="F:metal ion binding"/>
    <property type="evidence" value="ECO:0007669"/>
    <property type="project" value="UniProtKB-KW"/>
</dbReference>
<comment type="caution">
    <text evidence="16">The sequence shown here is derived from an EMBL/GenBank/DDBJ whole genome shotgun (WGS) entry which is preliminary data.</text>
</comment>
<protein>
    <submittedName>
        <fullName evidence="16">Formate dehydrogenase subunit gamma</fullName>
    </submittedName>
</protein>
<comment type="cofactor">
    <cofactor evidence="1">
        <name>heme</name>
        <dbReference type="ChEBI" id="CHEBI:30413"/>
    </cofactor>
</comment>
<evidence type="ECO:0000256" key="4">
    <source>
        <dbReference type="ARBA" id="ARBA00022448"/>
    </source>
</evidence>
<feature type="transmembrane region" description="Helical" evidence="13">
    <location>
        <begin position="270"/>
        <end position="291"/>
    </location>
</feature>
<dbReference type="RefSeq" id="WP_135954520.1">
    <property type="nucleotide sequence ID" value="NZ_JABCKY010000001.1"/>
</dbReference>